<protein>
    <submittedName>
        <fullName evidence="2">Uncharacterized protein</fullName>
    </submittedName>
</protein>
<feature type="region of interest" description="Disordered" evidence="1">
    <location>
        <begin position="1"/>
        <end position="108"/>
    </location>
</feature>
<sequence length="176" mass="19081">MSDGPTSKTAVSRQVPHARPAESLVAGEPAALKAALQSPPVSARPARDGATDDWHTCLARSVVSRPDGPQRRSNNHRVAWKTLTQHPTDRIHADDQQPDRPLYGQPRCRNGRAELHYILGLEGADARQVSSGGPGSVPKRERALSVGAVEHEARRPKRMQVGWTPHDPSRPGSQVA</sequence>
<keyword evidence="3" id="KW-1185">Reference proteome</keyword>
<name>A0AA38RUG8_9PEZI</name>
<dbReference type="EMBL" id="JANBVN010000038">
    <property type="protein sequence ID" value="KAJ9158313.1"/>
    <property type="molecule type" value="Genomic_DNA"/>
</dbReference>
<feature type="compositionally biased region" description="Basic and acidic residues" evidence="1">
    <location>
        <begin position="138"/>
        <end position="153"/>
    </location>
</feature>
<dbReference type="Proteomes" id="UP001174691">
    <property type="component" value="Unassembled WGS sequence"/>
</dbReference>
<feature type="compositionally biased region" description="Basic and acidic residues" evidence="1">
    <location>
        <begin position="87"/>
        <end position="98"/>
    </location>
</feature>
<dbReference type="AlphaFoldDB" id="A0AA38RUG8"/>
<accession>A0AA38RUG8</accession>
<comment type="caution">
    <text evidence="2">The sequence shown here is derived from an EMBL/GenBank/DDBJ whole genome shotgun (WGS) entry which is preliminary data.</text>
</comment>
<evidence type="ECO:0000256" key="1">
    <source>
        <dbReference type="SAM" id="MobiDB-lite"/>
    </source>
</evidence>
<evidence type="ECO:0000313" key="2">
    <source>
        <dbReference type="EMBL" id="KAJ9158313.1"/>
    </source>
</evidence>
<gene>
    <name evidence="2" type="ORF">NKR19_g3427</name>
</gene>
<proteinExistence type="predicted"/>
<feature type="compositionally biased region" description="Polar residues" evidence="1">
    <location>
        <begin position="1"/>
        <end position="12"/>
    </location>
</feature>
<feature type="region of interest" description="Disordered" evidence="1">
    <location>
        <begin position="126"/>
        <end position="176"/>
    </location>
</feature>
<evidence type="ECO:0000313" key="3">
    <source>
        <dbReference type="Proteomes" id="UP001174691"/>
    </source>
</evidence>
<organism evidence="2 3">
    <name type="scientific">Coniochaeta hoffmannii</name>
    <dbReference type="NCBI Taxonomy" id="91930"/>
    <lineage>
        <taxon>Eukaryota</taxon>
        <taxon>Fungi</taxon>
        <taxon>Dikarya</taxon>
        <taxon>Ascomycota</taxon>
        <taxon>Pezizomycotina</taxon>
        <taxon>Sordariomycetes</taxon>
        <taxon>Sordariomycetidae</taxon>
        <taxon>Coniochaetales</taxon>
        <taxon>Coniochaetaceae</taxon>
        <taxon>Coniochaeta</taxon>
    </lineage>
</organism>
<reference evidence="2" key="1">
    <citation type="submission" date="2022-07" db="EMBL/GenBank/DDBJ databases">
        <title>Fungi with potential for degradation of polypropylene.</title>
        <authorList>
            <person name="Gostincar C."/>
        </authorList>
    </citation>
    <scope>NUCLEOTIDE SEQUENCE</scope>
    <source>
        <strain evidence="2">EXF-13287</strain>
    </source>
</reference>
<feature type="compositionally biased region" description="Basic and acidic residues" evidence="1">
    <location>
        <begin position="45"/>
        <end position="55"/>
    </location>
</feature>